<evidence type="ECO:0000256" key="10">
    <source>
        <dbReference type="ARBA" id="ARBA00022827"/>
    </source>
</evidence>
<dbReference type="Pfam" id="PF01687">
    <property type="entry name" value="Flavokinase"/>
    <property type="match status" value="1"/>
</dbReference>
<dbReference type="InterPro" id="IPR015865">
    <property type="entry name" value="Riboflavin_kinase_bac/euk"/>
</dbReference>
<evidence type="ECO:0000256" key="2">
    <source>
        <dbReference type="ARBA" id="ARBA00004726"/>
    </source>
</evidence>
<dbReference type="FunFam" id="3.40.50.620:FF:000021">
    <property type="entry name" value="Riboflavin biosynthesis protein"/>
    <property type="match status" value="1"/>
</dbReference>
<dbReference type="InterPro" id="IPR014729">
    <property type="entry name" value="Rossmann-like_a/b/a_fold"/>
</dbReference>
<keyword evidence="6 15" id="KW-0808">Transferase</keyword>
<evidence type="ECO:0000256" key="11">
    <source>
        <dbReference type="ARBA" id="ARBA00022840"/>
    </source>
</evidence>
<dbReference type="EC" id="2.7.1.26" evidence="15"/>
<dbReference type="GO" id="GO:0003919">
    <property type="term" value="F:FMN adenylyltransferase activity"/>
    <property type="evidence" value="ECO:0007669"/>
    <property type="project" value="UniProtKB-UniRule"/>
</dbReference>
<dbReference type="Pfam" id="PF06574">
    <property type="entry name" value="FAD_syn"/>
    <property type="match status" value="1"/>
</dbReference>
<keyword evidence="11 15" id="KW-0067">ATP-binding</keyword>
<evidence type="ECO:0000256" key="8">
    <source>
        <dbReference type="ARBA" id="ARBA00022741"/>
    </source>
</evidence>
<protein>
    <recommendedName>
        <fullName evidence="15">Riboflavin biosynthesis protein</fullName>
    </recommendedName>
    <domain>
        <recommendedName>
            <fullName evidence="15">Riboflavin kinase</fullName>
            <ecNumber evidence="15">2.7.1.26</ecNumber>
        </recommendedName>
        <alternativeName>
            <fullName evidence="15">Flavokinase</fullName>
        </alternativeName>
    </domain>
    <domain>
        <recommendedName>
            <fullName evidence="15">FMN adenylyltransferase</fullName>
            <ecNumber evidence="15">2.7.7.2</ecNumber>
        </recommendedName>
        <alternativeName>
            <fullName evidence="15">FAD pyrophosphorylase</fullName>
        </alternativeName>
        <alternativeName>
            <fullName evidence="15">FAD synthase</fullName>
        </alternativeName>
    </domain>
</protein>
<dbReference type="GO" id="GO:0009398">
    <property type="term" value="P:FMN biosynthetic process"/>
    <property type="evidence" value="ECO:0007669"/>
    <property type="project" value="UniProtKB-UniRule"/>
</dbReference>
<evidence type="ECO:0000256" key="4">
    <source>
        <dbReference type="ARBA" id="ARBA00022630"/>
    </source>
</evidence>
<evidence type="ECO:0000313" key="17">
    <source>
        <dbReference type="EMBL" id="MDF9407289.1"/>
    </source>
</evidence>
<dbReference type="AlphaFoldDB" id="A0A9X4H530"/>
<dbReference type="Gene3D" id="3.40.50.620">
    <property type="entry name" value="HUPs"/>
    <property type="match status" value="1"/>
</dbReference>
<feature type="domain" description="Riboflavin kinase" evidence="16">
    <location>
        <begin position="183"/>
        <end position="307"/>
    </location>
</feature>
<evidence type="ECO:0000256" key="15">
    <source>
        <dbReference type="PIRNR" id="PIRNR004491"/>
    </source>
</evidence>
<dbReference type="SUPFAM" id="SSF82114">
    <property type="entry name" value="Riboflavin kinase-like"/>
    <property type="match status" value="1"/>
</dbReference>
<keyword evidence="8 15" id="KW-0547">Nucleotide-binding</keyword>
<dbReference type="RefSeq" id="WP_277442489.1">
    <property type="nucleotide sequence ID" value="NZ_JAKOAV010000003.1"/>
</dbReference>
<evidence type="ECO:0000256" key="1">
    <source>
        <dbReference type="ARBA" id="ARBA00002121"/>
    </source>
</evidence>
<comment type="pathway">
    <text evidence="2 15">Cofactor biosynthesis; FAD biosynthesis; FAD from FMN: step 1/1.</text>
</comment>
<evidence type="ECO:0000259" key="16">
    <source>
        <dbReference type="SMART" id="SM00904"/>
    </source>
</evidence>
<name>A0A9X4H530_9FIRM</name>
<evidence type="ECO:0000256" key="3">
    <source>
        <dbReference type="ARBA" id="ARBA00005201"/>
    </source>
</evidence>
<comment type="similarity">
    <text evidence="15">Belongs to the ribF family.</text>
</comment>
<dbReference type="InterPro" id="IPR002606">
    <property type="entry name" value="Riboflavin_kinase_bac"/>
</dbReference>
<keyword evidence="4 15" id="KW-0285">Flavoprotein</keyword>
<evidence type="ECO:0000256" key="12">
    <source>
        <dbReference type="ARBA" id="ARBA00023268"/>
    </source>
</evidence>
<proteinExistence type="inferred from homology"/>
<dbReference type="EMBL" id="JAKOAV010000003">
    <property type="protein sequence ID" value="MDF9407289.1"/>
    <property type="molecule type" value="Genomic_DNA"/>
</dbReference>
<dbReference type="CDD" id="cd02064">
    <property type="entry name" value="FAD_synthetase_N"/>
    <property type="match status" value="1"/>
</dbReference>
<dbReference type="GO" id="GO:0008531">
    <property type="term" value="F:riboflavin kinase activity"/>
    <property type="evidence" value="ECO:0007669"/>
    <property type="project" value="UniProtKB-UniRule"/>
</dbReference>
<dbReference type="GO" id="GO:0006747">
    <property type="term" value="P:FAD biosynthetic process"/>
    <property type="evidence" value="ECO:0007669"/>
    <property type="project" value="UniProtKB-UniRule"/>
</dbReference>
<comment type="caution">
    <text evidence="17">The sequence shown here is derived from an EMBL/GenBank/DDBJ whole genome shotgun (WGS) entry which is preliminary data.</text>
</comment>
<keyword evidence="5 15" id="KW-0288">FMN</keyword>
<keyword evidence="12" id="KW-0511">Multifunctional enzyme</keyword>
<evidence type="ECO:0000256" key="9">
    <source>
        <dbReference type="ARBA" id="ARBA00022777"/>
    </source>
</evidence>
<reference evidence="17" key="1">
    <citation type="submission" date="2022-02" db="EMBL/GenBank/DDBJ databases">
        <authorList>
            <person name="Leng L."/>
        </authorList>
    </citation>
    <scope>NUCLEOTIDE SEQUENCE</scope>
    <source>
        <strain evidence="17">JI</strain>
    </source>
</reference>
<dbReference type="EC" id="2.7.7.2" evidence="15"/>
<dbReference type="PANTHER" id="PTHR22749:SF6">
    <property type="entry name" value="RIBOFLAVIN KINASE"/>
    <property type="match status" value="1"/>
</dbReference>
<dbReference type="FunFam" id="2.40.30.30:FF:000003">
    <property type="entry name" value="Riboflavin biosynthesis protein"/>
    <property type="match status" value="1"/>
</dbReference>
<dbReference type="GO" id="GO:0009231">
    <property type="term" value="P:riboflavin biosynthetic process"/>
    <property type="evidence" value="ECO:0007669"/>
    <property type="project" value="InterPro"/>
</dbReference>
<accession>A0A9X4H530</accession>
<comment type="catalytic activity">
    <reaction evidence="14 15">
        <text>FMN + ATP + H(+) = FAD + diphosphate</text>
        <dbReference type="Rhea" id="RHEA:17237"/>
        <dbReference type="ChEBI" id="CHEBI:15378"/>
        <dbReference type="ChEBI" id="CHEBI:30616"/>
        <dbReference type="ChEBI" id="CHEBI:33019"/>
        <dbReference type="ChEBI" id="CHEBI:57692"/>
        <dbReference type="ChEBI" id="CHEBI:58210"/>
        <dbReference type="EC" id="2.7.7.2"/>
    </reaction>
</comment>
<keyword evidence="7 15" id="KW-0548">Nucleotidyltransferase</keyword>
<evidence type="ECO:0000256" key="6">
    <source>
        <dbReference type="ARBA" id="ARBA00022679"/>
    </source>
</evidence>
<dbReference type="Gene3D" id="2.40.30.30">
    <property type="entry name" value="Riboflavin kinase-like"/>
    <property type="match status" value="1"/>
</dbReference>
<comment type="function">
    <text evidence="1">Catalyzes the phosphorylation of riboflavin to FMN followed by the adenylation of FMN to FAD.</text>
</comment>
<evidence type="ECO:0000256" key="5">
    <source>
        <dbReference type="ARBA" id="ARBA00022643"/>
    </source>
</evidence>
<evidence type="ECO:0000256" key="13">
    <source>
        <dbReference type="ARBA" id="ARBA00047880"/>
    </source>
</evidence>
<evidence type="ECO:0000256" key="14">
    <source>
        <dbReference type="ARBA" id="ARBA00049494"/>
    </source>
</evidence>
<dbReference type="InterPro" id="IPR023468">
    <property type="entry name" value="Riboflavin_kinase"/>
</dbReference>
<dbReference type="NCBIfam" id="NF004162">
    <property type="entry name" value="PRK05627.1-5"/>
    <property type="match status" value="1"/>
</dbReference>
<sequence>MNIYRHWQGLKDKHKRLVVGLGNFDGVHIGHQKLISEIVSLAKEIGGTPAVFTFHPHPLAVLYPDKCPSFLLSQEAKQKFMARLDVKVLLLVPFDLEFAALSPEDFIKTVLCDELGASGVVVGYNYTFGHYGRGTPALLEQQAAKYNYQLRVVPPVMVEGQVISSTLIRELLMKGQVAESAKFLGYYPFIEGQVVTGERRGGSLGYPTANLNIEQTLLVPANGVYSVKVYVDNETYLGVANIGVKPTFQGSTRNIEVHLLDFYQDLYGKNIKVKFTRRLREEKRFMTSTDLVKQIEQDIMETRAGVESK</sequence>
<comment type="catalytic activity">
    <reaction evidence="13 15">
        <text>riboflavin + ATP = FMN + ADP + H(+)</text>
        <dbReference type="Rhea" id="RHEA:14357"/>
        <dbReference type="ChEBI" id="CHEBI:15378"/>
        <dbReference type="ChEBI" id="CHEBI:30616"/>
        <dbReference type="ChEBI" id="CHEBI:57986"/>
        <dbReference type="ChEBI" id="CHEBI:58210"/>
        <dbReference type="ChEBI" id="CHEBI:456216"/>
        <dbReference type="EC" id="2.7.1.26"/>
    </reaction>
</comment>
<dbReference type="SUPFAM" id="SSF52374">
    <property type="entry name" value="Nucleotidylyl transferase"/>
    <property type="match status" value="1"/>
</dbReference>
<dbReference type="GO" id="GO:0005524">
    <property type="term" value="F:ATP binding"/>
    <property type="evidence" value="ECO:0007669"/>
    <property type="project" value="UniProtKB-UniRule"/>
</dbReference>
<gene>
    <name evidence="17" type="ORF">L7E55_02775</name>
</gene>
<dbReference type="SMART" id="SM00904">
    <property type="entry name" value="Flavokinase"/>
    <property type="match status" value="1"/>
</dbReference>
<comment type="pathway">
    <text evidence="3 15">Cofactor biosynthesis; FMN biosynthesis; FMN from riboflavin (ATP route): step 1/1.</text>
</comment>
<keyword evidence="9 15" id="KW-0418">Kinase</keyword>
<dbReference type="PANTHER" id="PTHR22749">
    <property type="entry name" value="RIBOFLAVIN KINASE/FMN ADENYLYLTRANSFERASE"/>
    <property type="match status" value="1"/>
</dbReference>
<dbReference type="InterPro" id="IPR015864">
    <property type="entry name" value="FAD_synthase"/>
</dbReference>
<dbReference type="PIRSF" id="PIRSF004491">
    <property type="entry name" value="FAD_Synth"/>
    <property type="match status" value="1"/>
</dbReference>
<dbReference type="Proteomes" id="UP001154312">
    <property type="component" value="Unassembled WGS sequence"/>
</dbReference>
<organism evidence="17 18">
    <name type="scientific">Pelotomaculum isophthalicicum JI</name>
    <dbReference type="NCBI Taxonomy" id="947010"/>
    <lineage>
        <taxon>Bacteria</taxon>
        <taxon>Bacillati</taxon>
        <taxon>Bacillota</taxon>
        <taxon>Clostridia</taxon>
        <taxon>Eubacteriales</taxon>
        <taxon>Desulfotomaculaceae</taxon>
        <taxon>Pelotomaculum</taxon>
    </lineage>
</organism>
<dbReference type="NCBIfam" id="NF004160">
    <property type="entry name" value="PRK05627.1-3"/>
    <property type="match status" value="1"/>
</dbReference>
<evidence type="ECO:0000313" key="18">
    <source>
        <dbReference type="Proteomes" id="UP001154312"/>
    </source>
</evidence>
<keyword evidence="10 15" id="KW-0274">FAD</keyword>
<evidence type="ECO:0000256" key="7">
    <source>
        <dbReference type="ARBA" id="ARBA00022695"/>
    </source>
</evidence>
<keyword evidence="18" id="KW-1185">Reference proteome</keyword>
<dbReference type="InterPro" id="IPR023465">
    <property type="entry name" value="Riboflavin_kinase_dom_sf"/>
</dbReference>
<dbReference type="NCBIfam" id="TIGR00083">
    <property type="entry name" value="ribF"/>
    <property type="match status" value="1"/>
</dbReference>